<reference evidence="2" key="1">
    <citation type="submission" date="2015-03" db="EMBL/GenBank/DDBJ databases">
        <authorList>
            <person name="Wibberg D."/>
        </authorList>
    </citation>
    <scope>NUCLEOTIDE SEQUENCE [LARGE SCALE GENOMIC DNA]</scope>
</reference>
<dbReference type="AlphaFoldDB" id="A0A0E4CVW1"/>
<sequence length="189" mass="22750">MEKNTIYQINKNEQQAYSSVSRAFITEDSKKNIPYIPLIKLRTMNDLKTALNYALNSIQHLNFVLREMVFEEVRMKHFPDHPSRQTCLYVTNKEELAYWYRRLVRKEKRIIVFELTGRIHQASEWHTFVGDLKSVEQYRQLANWYWNGTPAKTVWGEYWSNKGQLDRQEWIFEGTAYVVDFKNNLDEID</sequence>
<organism evidence="1 2">
    <name type="scientific">Paenibacillus riograndensis SBR5</name>
    <dbReference type="NCBI Taxonomy" id="1073571"/>
    <lineage>
        <taxon>Bacteria</taxon>
        <taxon>Bacillati</taxon>
        <taxon>Bacillota</taxon>
        <taxon>Bacilli</taxon>
        <taxon>Bacillales</taxon>
        <taxon>Paenibacillaceae</taxon>
        <taxon>Paenibacillus</taxon>
        <taxon>Paenibacillus sonchi group</taxon>
    </lineage>
</organism>
<evidence type="ECO:0000313" key="2">
    <source>
        <dbReference type="Proteomes" id="UP000033163"/>
    </source>
</evidence>
<dbReference type="SUPFAM" id="SSF56399">
    <property type="entry name" value="ADP-ribosylation"/>
    <property type="match status" value="1"/>
</dbReference>
<proteinExistence type="predicted"/>
<accession>A0A0E4CVW1</accession>
<dbReference type="InterPro" id="IPR018840">
    <property type="entry name" value="DUF2441"/>
</dbReference>
<name>A0A0E4CVW1_9BACL</name>
<evidence type="ECO:0000313" key="1">
    <source>
        <dbReference type="EMBL" id="CQR54624.1"/>
    </source>
</evidence>
<dbReference type="HOGENOM" id="CLU_1352907_0_0_9"/>
<evidence type="ECO:0008006" key="3">
    <source>
        <dbReference type="Google" id="ProtNLM"/>
    </source>
</evidence>
<dbReference type="RefSeq" id="WP_046502294.1">
    <property type="nucleotide sequence ID" value="NZ_LN831776.1"/>
</dbReference>
<protein>
    <recommendedName>
        <fullName evidence="3">DUF2441 domain-containing protein</fullName>
    </recommendedName>
</protein>
<dbReference type="Pfam" id="PF10386">
    <property type="entry name" value="DUF2441"/>
    <property type="match status" value="1"/>
</dbReference>
<dbReference type="Proteomes" id="UP000033163">
    <property type="component" value="Chromosome I"/>
</dbReference>
<dbReference type="PATRIC" id="fig|1073571.4.peg.2347"/>
<dbReference type="KEGG" id="pri:PRIO_2215"/>
<gene>
    <name evidence="1" type="ORF">PRIO_2215</name>
</gene>
<dbReference type="EMBL" id="LN831776">
    <property type="protein sequence ID" value="CQR54624.1"/>
    <property type="molecule type" value="Genomic_DNA"/>
</dbReference>